<sequence length="63" mass="7140">MQQTVSFYLEQAAQCGRDAVSAALPHQRERALRSQAAWQKLADQRGATQAERLRIENEKAERA</sequence>
<proteinExistence type="predicted"/>
<accession>A0ABU8SBC8</accession>
<evidence type="ECO:0000313" key="1">
    <source>
        <dbReference type="EMBL" id="MEJ6011281.1"/>
    </source>
</evidence>
<name>A0ABU8SBC8_9SPHN</name>
<organism evidence="1 2">
    <name type="scientific">Novosphingobium aquae</name>
    <dbReference type="NCBI Taxonomy" id="3133435"/>
    <lineage>
        <taxon>Bacteria</taxon>
        <taxon>Pseudomonadati</taxon>
        <taxon>Pseudomonadota</taxon>
        <taxon>Alphaproteobacteria</taxon>
        <taxon>Sphingomonadales</taxon>
        <taxon>Sphingomonadaceae</taxon>
        <taxon>Novosphingobium</taxon>
    </lineage>
</organism>
<gene>
    <name evidence="1" type="ORF">WG900_15270</name>
</gene>
<dbReference type="RefSeq" id="WP_339968349.1">
    <property type="nucleotide sequence ID" value="NZ_JBBHJY010000008.1"/>
</dbReference>
<dbReference type="EMBL" id="JBBHJY010000008">
    <property type="protein sequence ID" value="MEJ6011281.1"/>
    <property type="molecule type" value="Genomic_DNA"/>
</dbReference>
<keyword evidence="2" id="KW-1185">Reference proteome</keyword>
<protein>
    <submittedName>
        <fullName evidence="1">Uncharacterized protein</fullName>
    </submittedName>
</protein>
<comment type="caution">
    <text evidence="1">The sequence shown here is derived from an EMBL/GenBank/DDBJ whole genome shotgun (WGS) entry which is preliminary data.</text>
</comment>
<reference evidence="1 2" key="1">
    <citation type="submission" date="2024-03" db="EMBL/GenBank/DDBJ databases">
        <authorList>
            <person name="Jo J.-H."/>
        </authorList>
    </citation>
    <scope>NUCLEOTIDE SEQUENCE [LARGE SCALE GENOMIC DNA]</scope>
    <source>
        <strain evidence="1 2">AS3R-12</strain>
    </source>
</reference>
<evidence type="ECO:0000313" key="2">
    <source>
        <dbReference type="Proteomes" id="UP001379235"/>
    </source>
</evidence>
<dbReference type="Proteomes" id="UP001379235">
    <property type="component" value="Unassembled WGS sequence"/>
</dbReference>